<dbReference type="PANTHER" id="PTHR48419">
    <property type="entry name" value="SULFOTRANSFERASE DOMAIN-CONTAINING PROTEIN"/>
    <property type="match status" value="1"/>
</dbReference>
<protein>
    <recommendedName>
        <fullName evidence="3">P-loop containing nucleoside triphosphate hydrolase protein</fullName>
    </recommendedName>
</protein>
<sequence>MDGSSEPLHNILFTQPRTASHLLTKILNLDAQPSIHPHSDKGYFFLKALGVRFRHDLSGKHIDMWSAQENEDYRAALQGSYTEFENWLEEVENTGKGSYVKQHTSWLIEPVSETKFIYGRDSTNAKTWAINVDSRDEVEHSKGNETILPSTTLLRLRPTFLIRHPALAFPSLLRTSIDNEGFEKVLNDEGTQKWEMTLHWTRSLYSWYLTHLSNLEKATKDEVITYPIILDADDISKSALMAKYAAAVGLDPSLIRFEWEAASPEELKGLSKTVQRMKDTILASTKIVEGKDSRALILGDEKQKWKDEFGEVLAGRLVKFVDGAMDDYEWLKERRLKG</sequence>
<accession>A0A6A5ZJC8</accession>
<dbReference type="OrthoDB" id="3650366at2759"/>
<evidence type="ECO:0008006" key="3">
    <source>
        <dbReference type="Google" id="ProtNLM"/>
    </source>
</evidence>
<dbReference type="InterPro" id="IPR053226">
    <property type="entry name" value="Pyrrolopyrazine_biosynth_F"/>
</dbReference>
<reference evidence="1" key="1">
    <citation type="journal article" date="2020" name="Stud. Mycol.">
        <title>101 Dothideomycetes genomes: a test case for predicting lifestyles and emergence of pathogens.</title>
        <authorList>
            <person name="Haridas S."/>
            <person name="Albert R."/>
            <person name="Binder M."/>
            <person name="Bloem J."/>
            <person name="Labutti K."/>
            <person name="Salamov A."/>
            <person name="Andreopoulos B."/>
            <person name="Baker S."/>
            <person name="Barry K."/>
            <person name="Bills G."/>
            <person name="Bluhm B."/>
            <person name="Cannon C."/>
            <person name="Castanera R."/>
            <person name="Culley D."/>
            <person name="Daum C."/>
            <person name="Ezra D."/>
            <person name="Gonzalez J."/>
            <person name="Henrissat B."/>
            <person name="Kuo A."/>
            <person name="Liang C."/>
            <person name="Lipzen A."/>
            <person name="Lutzoni F."/>
            <person name="Magnuson J."/>
            <person name="Mondo S."/>
            <person name="Nolan M."/>
            <person name="Ohm R."/>
            <person name="Pangilinan J."/>
            <person name="Park H.-J."/>
            <person name="Ramirez L."/>
            <person name="Alfaro M."/>
            <person name="Sun H."/>
            <person name="Tritt A."/>
            <person name="Yoshinaga Y."/>
            <person name="Zwiers L.-H."/>
            <person name="Turgeon B."/>
            <person name="Goodwin S."/>
            <person name="Spatafora J."/>
            <person name="Crous P."/>
            <person name="Grigoriev I."/>
        </authorList>
    </citation>
    <scope>NUCLEOTIDE SEQUENCE</scope>
    <source>
        <strain evidence="1">CBS 627.86</strain>
    </source>
</reference>
<dbReference type="PANTHER" id="PTHR48419:SF1">
    <property type="entry name" value="SULFOTRANSFERASE DOMAIN-CONTAINING PROTEIN"/>
    <property type="match status" value="1"/>
</dbReference>
<gene>
    <name evidence="1" type="ORF">BDV96DRAFT_642273</name>
</gene>
<evidence type="ECO:0000313" key="2">
    <source>
        <dbReference type="Proteomes" id="UP000799770"/>
    </source>
</evidence>
<organism evidence="1 2">
    <name type="scientific">Lophiotrema nucula</name>
    <dbReference type="NCBI Taxonomy" id="690887"/>
    <lineage>
        <taxon>Eukaryota</taxon>
        <taxon>Fungi</taxon>
        <taxon>Dikarya</taxon>
        <taxon>Ascomycota</taxon>
        <taxon>Pezizomycotina</taxon>
        <taxon>Dothideomycetes</taxon>
        <taxon>Pleosporomycetidae</taxon>
        <taxon>Pleosporales</taxon>
        <taxon>Lophiotremataceae</taxon>
        <taxon>Lophiotrema</taxon>
    </lineage>
</organism>
<keyword evidence="2" id="KW-1185">Reference proteome</keyword>
<name>A0A6A5ZJC8_9PLEO</name>
<proteinExistence type="predicted"/>
<dbReference type="SUPFAM" id="SSF52540">
    <property type="entry name" value="P-loop containing nucleoside triphosphate hydrolases"/>
    <property type="match status" value="1"/>
</dbReference>
<dbReference type="InterPro" id="IPR027417">
    <property type="entry name" value="P-loop_NTPase"/>
</dbReference>
<dbReference type="EMBL" id="ML977315">
    <property type="protein sequence ID" value="KAF2119236.1"/>
    <property type="molecule type" value="Genomic_DNA"/>
</dbReference>
<evidence type="ECO:0000313" key="1">
    <source>
        <dbReference type="EMBL" id="KAF2119236.1"/>
    </source>
</evidence>
<dbReference type="Proteomes" id="UP000799770">
    <property type="component" value="Unassembled WGS sequence"/>
</dbReference>
<dbReference type="AlphaFoldDB" id="A0A6A5ZJC8"/>